<dbReference type="InterPro" id="IPR050216">
    <property type="entry name" value="LRR_domain-containing"/>
</dbReference>
<dbReference type="GO" id="GO:0005737">
    <property type="term" value="C:cytoplasm"/>
    <property type="evidence" value="ECO:0007669"/>
    <property type="project" value="TreeGrafter"/>
</dbReference>
<dbReference type="SMART" id="SM00364">
    <property type="entry name" value="LRR_BAC"/>
    <property type="match status" value="5"/>
</dbReference>
<accession>A0A7G3G7A3</accession>
<protein>
    <submittedName>
        <fullName evidence="5">Protein kinase</fullName>
    </submittedName>
</protein>
<dbReference type="PROSITE" id="PS50011">
    <property type="entry name" value="PROTEIN_KINASE_DOM"/>
    <property type="match status" value="1"/>
</dbReference>
<dbReference type="KEGG" id="ifl:C1H71_03540"/>
<keyword evidence="3" id="KW-0547">Nucleotide-binding</keyword>
<dbReference type="InterPro" id="IPR017441">
    <property type="entry name" value="Protein_kinase_ATP_BS"/>
</dbReference>
<keyword evidence="6" id="KW-1185">Reference proteome</keyword>
<keyword evidence="2" id="KW-0677">Repeat</keyword>
<evidence type="ECO:0000313" key="6">
    <source>
        <dbReference type="Proteomes" id="UP000515917"/>
    </source>
</evidence>
<dbReference type="InterPro" id="IPR032675">
    <property type="entry name" value="LRR_dom_sf"/>
</dbReference>
<gene>
    <name evidence="5" type="ORF">C1H71_03540</name>
</gene>
<evidence type="ECO:0000259" key="4">
    <source>
        <dbReference type="PROSITE" id="PS50011"/>
    </source>
</evidence>
<dbReference type="Gene3D" id="3.80.10.10">
    <property type="entry name" value="Ribonuclease Inhibitor"/>
    <property type="match status" value="2"/>
</dbReference>
<dbReference type="Pfam" id="PF00560">
    <property type="entry name" value="LRR_1"/>
    <property type="match status" value="1"/>
</dbReference>
<dbReference type="Gene3D" id="3.30.200.20">
    <property type="entry name" value="Phosphorylase Kinase, domain 1"/>
    <property type="match status" value="1"/>
</dbReference>
<evidence type="ECO:0000313" key="5">
    <source>
        <dbReference type="EMBL" id="QBC42715.1"/>
    </source>
</evidence>
<keyword evidence="5" id="KW-0418">Kinase</keyword>
<dbReference type="PANTHER" id="PTHR48051:SF1">
    <property type="entry name" value="RAS SUPPRESSOR PROTEIN 1"/>
    <property type="match status" value="1"/>
</dbReference>
<dbReference type="PROSITE" id="PS51450">
    <property type="entry name" value="LRR"/>
    <property type="match status" value="1"/>
</dbReference>
<dbReference type="InterPro" id="IPR003591">
    <property type="entry name" value="Leu-rich_rpt_typical-subtyp"/>
</dbReference>
<dbReference type="Proteomes" id="UP000515917">
    <property type="component" value="Chromosome"/>
</dbReference>
<dbReference type="Gene3D" id="1.10.510.10">
    <property type="entry name" value="Transferase(Phosphotransferase) domain 1"/>
    <property type="match status" value="1"/>
</dbReference>
<keyword evidence="1" id="KW-0433">Leucine-rich repeat</keyword>
<keyword evidence="3" id="KW-0067">ATP-binding</keyword>
<dbReference type="SUPFAM" id="SSF52058">
    <property type="entry name" value="L domain-like"/>
    <property type="match status" value="1"/>
</dbReference>
<keyword evidence="5" id="KW-0808">Transferase</keyword>
<dbReference type="AlphaFoldDB" id="A0A7G3G7A3"/>
<evidence type="ECO:0000256" key="1">
    <source>
        <dbReference type="ARBA" id="ARBA00022614"/>
    </source>
</evidence>
<feature type="binding site" evidence="3">
    <location>
        <position position="233"/>
    </location>
    <ligand>
        <name>ATP</name>
        <dbReference type="ChEBI" id="CHEBI:30616"/>
    </ligand>
</feature>
<feature type="domain" description="Protein kinase" evidence="4">
    <location>
        <begin position="202"/>
        <end position="428"/>
    </location>
</feature>
<dbReference type="PANTHER" id="PTHR48051">
    <property type="match status" value="1"/>
</dbReference>
<sequence length="428" mass="46589">MHTLSQLRSGELAGISRLDLSCGLTEFPEEIYHLADSLEILNLSGNLLSSLPDDLPRLHRLKVIFCSDNQFQQLPEVLGRCPQLSMVGFKANQISSVSAASLPQALRWLILTDNQLSQLPAELGQCLSLQKLMLAGNQLQSLPAELAACQDLELIRIAANQLEALPDWLFTLPKLAWLAFAGNPFCKAPPVRSSQIIDWQDLQIAEQLGEGASGLIYKASWQIDEAIQDVALKLFKGTLTSDGLPQCEMAASLAAGKHPALIGAIGEVKHHPEQTPALLMPLIASGFSNLAGPPSLESCTRDIYHKDQRFSLASTLRILSSIADAAAHLHAAQILHGDLYAHNILLKADGETLLGDFGAASFYTDSRLQKIEVKAFAYLLEELVSRTEGSQAMLNGLIHLQTNCAQNNLDNRPTFAEINQIITTLSNH</sequence>
<dbReference type="RefSeq" id="WP_130105332.1">
    <property type="nucleotide sequence ID" value="NZ_CP025781.1"/>
</dbReference>
<dbReference type="GO" id="GO:0004672">
    <property type="term" value="F:protein kinase activity"/>
    <property type="evidence" value="ECO:0007669"/>
    <property type="project" value="InterPro"/>
</dbReference>
<organism evidence="5 6">
    <name type="scientific">Iodobacter fluviatilis</name>
    <dbReference type="NCBI Taxonomy" id="537"/>
    <lineage>
        <taxon>Bacteria</taxon>
        <taxon>Pseudomonadati</taxon>
        <taxon>Pseudomonadota</taxon>
        <taxon>Betaproteobacteria</taxon>
        <taxon>Neisseriales</taxon>
        <taxon>Chitinibacteraceae</taxon>
        <taxon>Iodobacter</taxon>
    </lineage>
</organism>
<dbReference type="SUPFAM" id="SSF56112">
    <property type="entry name" value="Protein kinase-like (PK-like)"/>
    <property type="match status" value="1"/>
</dbReference>
<dbReference type="GO" id="GO:0005524">
    <property type="term" value="F:ATP binding"/>
    <property type="evidence" value="ECO:0007669"/>
    <property type="project" value="UniProtKB-UniRule"/>
</dbReference>
<dbReference type="InterPro" id="IPR000719">
    <property type="entry name" value="Prot_kinase_dom"/>
</dbReference>
<evidence type="ECO:0000256" key="3">
    <source>
        <dbReference type="PROSITE-ProRule" id="PRU10141"/>
    </source>
</evidence>
<dbReference type="EMBL" id="CP025781">
    <property type="protein sequence ID" value="QBC42715.1"/>
    <property type="molecule type" value="Genomic_DNA"/>
</dbReference>
<dbReference type="PROSITE" id="PS00107">
    <property type="entry name" value="PROTEIN_KINASE_ATP"/>
    <property type="match status" value="1"/>
</dbReference>
<reference evidence="5 6" key="1">
    <citation type="submission" date="2018-01" db="EMBL/GenBank/DDBJ databases">
        <title>Genome sequence of Iodobacter sp. strain PCH194 isolated from Indian Trans-Himalaya.</title>
        <authorList>
            <person name="Kumar V."/>
            <person name="Thakur V."/>
            <person name="Kumar S."/>
            <person name="Singh D."/>
        </authorList>
    </citation>
    <scope>NUCLEOTIDE SEQUENCE [LARGE SCALE GENOMIC DNA]</scope>
    <source>
        <strain evidence="5 6">PCH194</strain>
    </source>
</reference>
<dbReference type="InterPro" id="IPR001245">
    <property type="entry name" value="Ser-Thr/Tyr_kinase_cat_dom"/>
</dbReference>
<dbReference type="InterPro" id="IPR001611">
    <property type="entry name" value="Leu-rich_rpt"/>
</dbReference>
<dbReference type="Pfam" id="PF07714">
    <property type="entry name" value="PK_Tyr_Ser-Thr"/>
    <property type="match status" value="1"/>
</dbReference>
<evidence type="ECO:0000256" key="2">
    <source>
        <dbReference type="ARBA" id="ARBA00022737"/>
    </source>
</evidence>
<dbReference type="SMART" id="SM00369">
    <property type="entry name" value="LRR_TYP"/>
    <property type="match status" value="5"/>
</dbReference>
<proteinExistence type="predicted"/>
<name>A0A7G3G7A3_9NEIS</name>
<dbReference type="InterPro" id="IPR011009">
    <property type="entry name" value="Kinase-like_dom_sf"/>
</dbReference>